<feature type="domain" description="OmpA-like" evidence="2">
    <location>
        <begin position="237"/>
        <end position="352"/>
    </location>
</feature>
<dbReference type="PANTHER" id="PTHR30329">
    <property type="entry name" value="STATOR ELEMENT OF FLAGELLAR MOTOR COMPLEX"/>
    <property type="match status" value="1"/>
</dbReference>
<organism evidence="3">
    <name type="scientific">uncultured Aureispira sp</name>
    <dbReference type="NCBI Taxonomy" id="1331704"/>
    <lineage>
        <taxon>Bacteria</taxon>
        <taxon>Pseudomonadati</taxon>
        <taxon>Bacteroidota</taxon>
        <taxon>Saprospiria</taxon>
        <taxon>Saprospirales</taxon>
        <taxon>Saprospiraceae</taxon>
        <taxon>Aureispira</taxon>
        <taxon>environmental samples</taxon>
    </lineage>
</organism>
<dbReference type="GO" id="GO:0016020">
    <property type="term" value="C:membrane"/>
    <property type="evidence" value="ECO:0007669"/>
    <property type="project" value="UniProtKB-UniRule"/>
</dbReference>
<sequence length="352" mass="39036">MHSKLLLVLIVFITSLSIARAQRKTYLSLYSEAVYFNSGSDKVFPKFRETLKGAAKAINADKEAKAWIQAHTDSMGGYLANQVLSDRRASAIYTALVDLGVDSFQLKIDSHGEYIPFKSNGTAIGRALNRRVTIEVVRPYIPVVKSVPVCRIKGRIIDAKTKQPLETRLIFNSLAGTDSLDTDEDGRYEYTVAMETTIEVRAHTKGYFFVSKLAETQNEAIIELNFTLEPAIIGGKMALSDLFFKSGTSLLMNASEQALDGVVSFMKFNSALKIEIGGHINRPNQAPVPEGSSSFRLSQARAVLVYSYLITNGINKDRLSCKGYGNSEMIHPRANTPIQEQLNRRVELKVIE</sequence>
<dbReference type="SUPFAM" id="SSF103088">
    <property type="entry name" value="OmpA-like"/>
    <property type="match status" value="2"/>
</dbReference>
<feature type="domain" description="OmpA-like" evidence="2">
    <location>
        <begin position="23"/>
        <end position="140"/>
    </location>
</feature>
<dbReference type="PROSITE" id="PS51123">
    <property type="entry name" value="OMPA_2"/>
    <property type="match status" value="2"/>
</dbReference>
<dbReference type="CDD" id="cd07185">
    <property type="entry name" value="OmpA_C-like"/>
    <property type="match status" value="2"/>
</dbReference>
<dbReference type="InterPro" id="IPR050330">
    <property type="entry name" value="Bact_OuterMem_StrucFunc"/>
</dbReference>
<evidence type="ECO:0000259" key="2">
    <source>
        <dbReference type="PROSITE" id="PS51123"/>
    </source>
</evidence>
<dbReference type="Pfam" id="PF00691">
    <property type="entry name" value="OmpA"/>
    <property type="match status" value="2"/>
</dbReference>
<gene>
    <name evidence="3" type="ORF">HELGO_WM27737</name>
</gene>
<accession>A0A6S6RRL9</accession>
<reference evidence="3" key="1">
    <citation type="submission" date="2020-01" db="EMBL/GenBank/DDBJ databases">
        <authorList>
            <person name="Meier V. D."/>
            <person name="Meier V D."/>
        </authorList>
    </citation>
    <scope>NUCLEOTIDE SEQUENCE</scope>
    <source>
        <strain evidence="3">HLG_WM_MAG_10</strain>
    </source>
</reference>
<evidence type="ECO:0000313" key="3">
    <source>
        <dbReference type="EMBL" id="CAA6798465.1"/>
    </source>
</evidence>
<dbReference type="Gene3D" id="2.60.40.1120">
    <property type="entry name" value="Carboxypeptidase-like, regulatory domain"/>
    <property type="match status" value="1"/>
</dbReference>
<evidence type="ECO:0000256" key="1">
    <source>
        <dbReference type="PROSITE-ProRule" id="PRU00473"/>
    </source>
</evidence>
<name>A0A6S6RRL9_9BACT</name>
<dbReference type="AlphaFoldDB" id="A0A6S6RRL9"/>
<dbReference type="PRINTS" id="PR01023">
    <property type="entry name" value="NAFLGMOTY"/>
</dbReference>
<keyword evidence="1" id="KW-0472">Membrane</keyword>
<dbReference type="PANTHER" id="PTHR30329:SF21">
    <property type="entry name" value="LIPOPROTEIN YIAD-RELATED"/>
    <property type="match status" value="1"/>
</dbReference>
<dbReference type="InterPro" id="IPR036737">
    <property type="entry name" value="OmpA-like_sf"/>
</dbReference>
<proteinExistence type="predicted"/>
<dbReference type="Gene3D" id="3.30.1330.60">
    <property type="entry name" value="OmpA-like domain"/>
    <property type="match status" value="2"/>
</dbReference>
<protein>
    <submittedName>
        <fullName evidence="3">OmpA/MotB domain protein</fullName>
    </submittedName>
</protein>
<dbReference type="EMBL" id="CACVAQ010000004">
    <property type="protein sequence ID" value="CAA6798465.1"/>
    <property type="molecule type" value="Genomic_DNA"/>
</dbReference>
<dbReference type="InterPro" id="IPR006665">
    <property type="entry name" value="OmpA-like"/>
</dbReference>
<dbReference type="InterPro" id="IPR008969">
    <property type="entry name" value="CarboxyPept-like_regulatory"/>
</dbReference>
<dbReference type="SUPFAM" id="SSF49464">
    <property type="entry name" value="Carboxypeptidase regulatory domain-like"/>
    <property type="match status" value="1"/>
</dbReference>